<evidence type="ECO:0000256" key="1">
    <source>
        <dbReference type="ARBA" id="ARBA00006611"/>
    </source>
</evidence>
<name>A0A101KWK8_RHILI</name>
<comment type="caution">
    <text evidence="4">The sequence shown here is derived from an EMBL/GenBank/DDBJ whole genome shotgun (WGS) entry which is preliminary data.</text>
</comment>
<dbReference type="CDD" id="cd01130">
    <property type="entry name" value="VirB11-like_ATPase"/>
    <property type="match status" value="1"/>
</dbReference>
<dbReference type="InterPro" id="IPR001482">
    <property type="entry name" value="T2SS/T4SS_dom"/>
</dbReference>
<gene>
    <name evidence="4" type="ORF">AU467_12430</name>
</gene>
<dbReference type="Gene3D" id="3.40.50.300">
    <property type="entry name" value="P-loop containing nucleotide triphosphate hydrolases"/>
    <property type="match status" value="1"/>
</dbReference>
<organism evidence="4 5">
    <name type="scientific">Rhizobium loti</name>
    <name type="common">Mesorhizobium loti</name>
    <dbReference type="NCBI Taxonomy" id="381"/>
    <lineage>
        <taxon>Bacteria</taxon>
        <taxon>Pseudomonadati</taxon>
        <taxon>Pseudomonadota</taxon>
        <taxon>Alphaproteobacteria</taxon>
        <taxon>Hyphomicrobiales</taxon>
        <taxon>Phyllobacteriaceae</taxon>
        <taxon>Mesorhizobium</taxon>
    </lineage>
</organism>
<dbReference type="InterPro" id="IPR027417">
    <property type="entry name" value="P-loop_NTPase"/>
</dbReference>
<feature type="compositionally biased region" description="Basic and acidic residues" evidence="2">
    <location>
        <begin position="64"/>
        <end position="74"/>
    </location>
</feature>
<accession>A0A101KWK8</accession>
<protein>
    <submittedName>
        <fullName evidence="4">Protein kinase</fullName>
    </submittedName>
</protein>
<evidence type="ECO:0000313" key="4">
    <source>
        <dbReference type="EMBL" id="KUM28292.1"/>
    </source>
</evidence>
<feature type="compositionally biased region" description="Low complexity" evidence="2">
    <location>
        <begin position="27"/>
        <end position="37"/>
    </location>
</feature>
<proteinExistence type="inferred from homology"/>
<feature type="compositionally biased region" description="Pro residues" evidence="2">
    <location>
        <begin position="17"/>
        <end position="26"/>
    </location>
</feature>
<sequence>MFGKRGTDDGSRAAPEFRPPAPPPAASAPAGTIAPDRPAAPVPSTPAAPPVRRPVEAPPMAPEPPRRVQRERSETYYDTKSQVFSALIDTIDLSQLAKLDPESAREEIRDIVNDIIAIKNFAMSISEQEELLEDICNDVLGYGPLEPLLARDDIADIMVNGSKNVYIEVNGKVEPTSIRFRDNQQLLNICQRIVSQVGRRVDESSPICDARLPDGSRVNVIAPPLSLDGTALTIRKFKKDKLTLDQLVKFGAISPQGAEILKIIGRVRCNVVISGGTGSGKTTLLNCLTNYIDREERVITCEDSAELQLQQPHVVRLETRPPNLEGEGEVTMRDLVKNCLRMRPERIIVGEVRGPEVFDLLQAMNTGHDGSMGTIHSNSPRECLNRIESMIAMGGYSLPQRTVREIVVGSVDVIIQAARLRDGSRRITHITEVIGMEGDVIITQDLVLYNIKGEDSSGRLIGEHVSTGIGRPHFWDRARYYGEEQRLANALEAMEKRAD</sequence>
<dbReference type="GO" id="GO:0016301">
    <property type="term" value="F:kinase activity"/>
    <property type="evidence" value="ECO:0007669"/>
    <property type="project" value="UniProtKB-KW"/>
</dbReference>
<dbReference type="FunFam" id="3.40.50.300:FF:000521">
    <property type="entry name" value="Type II secretion system protein E"/>
    <property type="match status" value="1"/>
</dbReference>
<evidence type="ECO:0000256" key="2">
    <source>
        <dbReference type="SAM" id="MobiDB-lite"/>
    </source>
</evidence>
<reference evidence="4 5" key="1">
    <citation type="submission" date="2015-12" db="EMBL/GenBank/DDBJ databases">
        <title>Draft genome sequence of Mesorhizobium sp. UFLA 01-765, a multitolerant efficient symbiont and plant-growth promoting strain isolated from Zn-mining soil using Leucaena leucocephala as a trap plant.</title>
        <authorList>
            <person name="Rangel W.M."/>
            <person name="Thijs S."/>
            <person name="Longatti S.M."/>
            <person name="Moreira F.M."/>
            <person name="Weyens N."/>
            <person name="Vangronsveld J."/>
            <person name="Van Hamme J.D."/>
            <person name="Bottos E.M."/>
            <person name="Rineau F."/>
        </authorList>
    </citation>
    <scope>NUCLEOTIDE SEQUENCE [LARGE SCALE GENOMIC DNA]</scope>
    <source>
        <strain evidence="4 5">UFLA 01-765</strain>
    </source>
</reference>
<keyword evidence="4" id="KW-0418">Kinase</keyword>
<dbReference type="EMBL" id="LPWA01000024">
    <property type="protein sequence ID" value="KUM28292.1"/>
    <property type="molecule type" value="Genomic_DNA"/>
</dbReference>
<evidence type="ECO:0000313" key="5">
    <source>
        <dbReference type="Proteomes" id="UP000053176"/>
    </source>
</evidence>
<keyword evidence="4" id="KW-0808">Transferase</keyword>
<dbReference type="Proteomes" id="UP000053176">
    <property type="component" value="Unassembled WGS sequence"/>
</dbReference>
<dbReference type="PANTHER" id="PTHR30486">
    <property type="entry name" value="TWITCHING MOTILITY PROTEIN PILT"/>
    <property type="match status" value="1"/>
</dbReference>
<comment type="similarity">
    <text evidence="1">Belongs to the GSP E family.</text>
</comment>
<dbReference type="Gene3D" id="3.30.450.380">
    <property type="match status" value="1"/>
</dbReference>
<dbReference type="OrthoDB" id="9810761at2"/>
<dbReference type="AlphaFoldDB" id="A0A101KWK8"/>
<feature type="region of interest" description="Disordered" evidence="2">
    <location>
        <begin position="1"/>
        <end position="74"/>
    </location>
</feature>
<feature type="compositionally biased region" description="Pro residues" evidence="2">
    <location>
        <begin position="38"/>
        <end position="63"/>
    </location>
</feature>
<dbReference type="GO" id="GO:0016887">
    <property type="term" value="F:ATP hydrolysis activity"/>
    <property type="evidence" value="ECO:0007669"/>
    <property type="project" value="InterPro"/>
</dbReference>
<evidence type="ECO:0000259" key="3">
    <source>
        <dbReference type="Pfam" id="PF00437"/>
    </source>
</evidence>
<dbReference type="PANTHER" id="PTHR30486:SF15">
    <property type="entry name" value="TYPE II_IV SECRETION SYSTEM ATPASE"/>
    <property type="match status" value="1"/>
</dbReference>
<feature type="domain" description="Bacterial type II secretion system protein E" evidence="3">
    <location>
        <begin position="142"/>
        <end position="406"/>
    </location>
</feature>
<feature type="compositionally biased region" description="Basic and acidic residues" evidence="2">
    <location>
        <begin position="1"/>
        <end position="11"/>
    </location>
</feature>
<dbReference type="Pfam" id="PF00437">
    <property type="entry name" value="T2SSE"/>
    <property type="match status" value="1"/>
</dbReference>
<dbReference type="InterPro" id="IPR050921">
    <property type="entry name" value="T4SS_GSP_E_ATPase"/>
</dbReference>
<dbReference type="FunFam" id="3.30.450.380:FF:000003">
    <property type="entry name" value="Pilus assembly protein CpaF"/>
    <property type="match status" value="1"/>
</dbReference>
<dbReference type="SUPFAM" id="SSF52540">
    <property type="entry name" value="P-loop containing nucleoside triphosphate hydrolases"/>
    <property type="match status" value="1"/>
</dbReference>